<reference evidence="2" key="1">
    <citation type="submission" date="2021-03" db="EMBL/GenBank/DDBJ databases">
        <authorList>
            <consortium name="Genoscope - CEA"/>
            <person name="William W."/>
        </authorList>
    </citation>
    <scope>NUCLEOTIDE SEQUENCE</scope>
    <source>
        <strain evidence="2">Doubled-haploid Pahang</strain>
    </source>
</reference>
<evidence type="ECO:0000313" key="2">
    <source>
        <dbReference type="EMBL" id="CAG1849103.1"/>
    </source>
</evidence>
<sequence length="243" mass="27381">MWRRGEARACESFRPFRLFAWRASNASSLAFPILLSYTHTRVYRYIYIYNYIYTYTPLPDAPSSSPILPCLDQLSGFQEDTAHAATDLRIRRTMDRDKKKRGREEPRERRAAAVTEAEQPKKKGKRSEEAEAVPESCRVDIVDVTDVFRPPGLFEFPWQKGEVLLLPEPPHDWDLGDAFFSSLVDGSSAAIGFPGDRLSPTAPGPFCLPEEPSDGELDGGVDCIWSSVLRQPLSTVYSKNCNA</sequence>
<dbReference type="AlphaFoldDB" id="A0A804I884"/>
<reference evidence="3" key="2">
    <citation type="submission" date="2021-05" db="UniProtKB">
        <authorList>
            <consortium name="EnsemblPlants"/>
        </authorList>
    </citation>
    <scope>IDENTIFICATION</scope>
    <source>
        <strain evidence="3">subsp. malaccensis</strain>
    </source>
</reference>
<dbReference type="InParanoid" id="A0A804I884"/>
<feature type="region of interest" description="Disordered" evidence="1">
    <location>
        <begin position="88"/>
        <end position="132"/>
    </location>
</feature>
<dbReference type="Proteomes" id="UP000012960">
    <property type="component" value="Unplaced"/>
</dbReference>
<dbReference type="Gramene" id="Ma03_t04010.1">
    <property type="protein sequence ID" value="Ma03_p04010.1"/>
    <property type="gene ID" value="Ma03_g04010"/>
</dbReference>
<feature type="compositionally biased region" description="Basic and acidic residues" evidence="1">
    <location>
        <begin position="118"/>
        <end position="129"/>
    </location>
</feature>
<proteinExistence type="predicted"/>
<dbReference type="EMBL" id="HG996468">
    <property type="protein sequence ID" value="CAG1849103.1"/>
    <property type="molecule type" value="Genomic_DNA"/>
</dbReference>
<evidence type="ECO:0000313" key="3">
    <source>
        <dbReference type="EnsemblPlants" id="Ma03_p04010.1"/>
    </source>
</evidence>
<dbReference type="EnsemblPlants" id="Ma03_t04010.1">
    <property type="protein sequence ID" value="Ma03_p04010.1"/>
    <property type="gene ID" value="Ma03_g04010"/>
</dbReference>
<keyword evidence="4" id="KW-1185">Reference proteome</keyword>
<organism evidence="3 4">
    <name type="scientific">Musa acuminata subsp. malaccensis</name>
    <name type="common">Wild banana</name>
    <name type="synonym">Musa malaccensis</name>
    <dbReference type="NCBI Taxonomy" id="214687"/>
    <lineage>
        <taxon>Eukaryota</taxon>
        <taxon>Viridiplantae</taxon>
        <taxon>Streptophyta</taxon>
        <taxon>Embryophyta</taxon>
        <taxon>Tracheophyta</taxon>
        <taxon>Spermatophyta</taxon>
        <taxon>Magnoliopsida</taxon>
        <taxon>Liliopsida</taxon>
        <taxon>Zingiberales</taxon>
        <taxon>Musaceae</taxon>
        <taxon>Musa</taxon>
    </lineage>
</organism>
<gene>
    <name evidence="2" type="ORF">GSMUA_206890.1</name>
</gene>
<feature type="compositionally biased region" description="Basic and acidic residues" evidence="1">
    <location>
        <begin position="88"/>
        <end position="111"/>
    </location>
</feature>
<protein>
    <submittedName>
        <fullName evidence="2">(wild Malaysian banana) hypothetical protein</fullName>
    </submittedName>
</protein>
<name>A0A804I884_MUSAM</name>
<evidence type="ECO:0000313" key="4">
    <source>
        <dbReference type="Proteomes" id="UP000012960"/>
    </source>
</evidence>
<accession>A0A804I884</accession>
<dbReference type="FunCoup" id="A0A804I884">
    <property type="interactions" value="193"/>
</dbReference>
<dbReference type="OrthoDB" id="10311838at2759"/>
<evidence type="ECO:0000256" key="1">
    <source>
        <dbReference type="SAM" id="MobiDB-lite"/>
    </source>
</evidence>